<dbReference type="InterPro" id="IPR003488">
    <property type="entry name" value="DprA"/>
</dbReference>
<dbReference type="SUPFAM" id="SSF102405">
    <property type="entry name" value="MCP/YpsA-like"/>
    <property type="match status" value="1"/>
</dbReference>
<protein>
    <submittedName>
        <fullName evidence="4">DNA-protecting protein DprA</fullName>
    </submittedName>
</protein>
<dbReference type="PROSITE" id="PS51257">
    <property type="entry name" value="PROKAR_LIPOPROTEIN"/>
    <property type="match status" value="1"/>
</dbReference>
<dbReference type="Pfam" id="PF17782">
    <property type="entry name" value="WHD_DprA"/>
    <property type="match status" value="1"/>
</dbReference>
<dbReference type="PANTHER" id="PTHR43022:SF1">
    <property type="entry name" value="PROTEIN SMF"/>
    <property type="match status" value="1"/>
</dbReference>
<dbReference type="InterPro" id="IPR041614">
    <property type="entry name" value="DprA_WH"/>
</dbReference>
<dbReference type="NCBIfam" id="TIGR00732">
    <property type="entry name" value="dprA"/>
    <property type="match status" value="1"/>
</dbReference>
<accession>A0ABW9VJM4</accession>
<dbReference type="Proteomes" id="UP000478090">
    <property type="component" value="Unassembled WGS sequence"/>
</dbReference>
<dbReference type="InterPro" id="IPR036388">
    <property type="entry name" value="WH-like_DNA-bd_sf"/>
</dbReference>
<proteinExistence type="inferred from homology"/>
<reference evidence="4 5" key="1">
    <citation type="submission" date="2019-12" db="EMBL/GenBank/DDBJ databases">
        <title>Novel species isolated from a subtropical stream in China.</title>
        <authorList>
            <person name="Lu H."/>
        </authorList>
    </citation>
    <scope>NUCLEOTIDE SEQUENCE [LARGE SCALE GENOMIC DNA]</scope>
    <source>
        <strain evidence="4 5">CY13W</strain>
    </source>
</reference>
<feature type="domain" description="Smf/DprA SLOG" evidence="2">
    <location>
        <begin position="103"/>
        <end position="311"/>
    </location>
</feature>
<dbReference type="PANTHER" id="PTHR43022">
    <property type="entry name" value="PROTEIN SMF"/>
    <property type="match status" value="1"/>
</dbReference>
<dbReference type="Gene3D" id="3.40.50.450">
    <property type="match status" value="1"/>
</dbReference>
<comment type="similarity">
    <text evidence="1">Belongs to the DprA/Smf family.</text>
</comment>
<organism evidence="4 5">
    <name type="scientific">Duganella qianjiadongensis</name>
    <dbReference type="NCBI Taxonomy" id="2692176"/>
    <lineage>
        <taxon>Bacteria</taxon>
        <taxon>Pseudomonadati</taxon>
        <taxon>Pseudomonadota</taxon>
        <taxon>Betaproteobacteria</taxon>
        <taxon>Burkholderiales</taxon>
        <taxon>Oxalobacteraceae</taxon>
        <taxon>Telluria group</taxon>
        <taxon>Duganella</taxon>
    </lineage>
</organism>
<gene>
    <name evidence="4" type="primary">dprA</name>
    <name evidence="4" type="ORF">GTP27_05910</name>
</gene>
<sequence>MTRVRCAVPATECESSQLQPVSAQALAGCLRLQQVDGVGLQTAHRLLRRFGSYAALFEASYEALLDCLRPAQASALLAAPAPALAGLVEATLRWQAQPGHALLLFGAPGYPPLLAQLPAPPLLLYVQGRRELLAQTALAIVGSRNASGQGRLTAQRMAHTLSDAGLTIISGLALGIDAAAHVGGLAGQGSTVACIGTGPDRIYPACHGELARRIAVEGCMVSEFALGTPPLRDNFPRRNRLISGLAAGVLVVEAAAKSGSLITARLAADQGREVYAIPGSIHATLARGCHQLIREDGAKLVESADDILVDLGRLQRAAAGYGPPDDGFVDTVLAALGQHSATADGLASQLGQSVAELQGQLLALELAGLIERLPGGQFQRVWQ</sequence>
<evidence type="ECO:0000259" key="2">
    <source>
        <dbReference type="Pfam" id="PF02481"/>
    </source>
</evidence>
<evidence type="ECO:0000313" key="4">
    <source>
        <dbReference type="EMBL" id="MYM38860.1"/>
    </source>
</evidence>
<keyword evidence="5" id="KW-1185">Reference proteome</keyword>
<dbReference type="Pfam" id="PF02481">
    <property type="entry name" value="DNA_processg_A"/>
    <property type="match status" value="1"/>
</dbReference>
<evidence type="ECO:0000313" key="5">
    <source>
        <dbReference type="Proteomes" id="UP000478090"/>
    </source>
</evidence>
<comment type="caution">
    <text evidence="4">The sequence shown here is derived from an EMBL/GenBank/DDBJ whole genome shotgun (WGS) entry which is preliminary data.</text>
</comment>
<name>A0ABW9VJM4_9BURK</name>
<evidence type="ECO:0000256" key="1">
    <source>
        <dbReference type="ARBA" id="ARBA00006525"/>
    </source>
</evidence>
<dbReference type="SUPFAM" id="SSF47781">
    <property type="entry name" value="RuvA domain 2-like"/>
    <property type="match status" value="1"/>
</dbReference>
<evidence type="ECO:0000259" key="3">
    <source>
        <dbReference type="Pfam" id="PF17782"/>
    </source>
</evidence>
<feature type="domain" description="DprA winged helix" evidence="3">
    <location>
        <begin position="330"/>
        <end position="376"/>
    </location>
</feature>
<dbReference type="InterPro" id="IPR010994">
    <property type="entry name" value="RuvA_2-like"/>
</dbReference>
<dbReference type="EMBL" id="WWCM01000003">
    <property type="protein sequence ID" value="MYM38860.1"/>
    <property type="molecule type" value="Genomic_DNA"/>
</dbReference>
<dbReference type="InterPro" id="IPR057666">
    <property type="entry name" value="DrpA_SLOG"/>
</dbReference>
<dbReference type="Gene3D" id="1.10.10.10">
    <property type="entry name" value="Winged helix-like DNA-binding domain superfamily/Winged helix DNA-binding domain"/>
    <property type="match status" value="1"/>
</dbReference>